<proteinExistence type="predicted"/>
<feature type="transmembrane region" description="Helical" evidence="2">
    <location>
        <begin position="823"/>
        <end position="846"/>
    </location>
</feature>
<feature type="transmembrane region" description="Helical" evidence="2">
    <location>
        <begin position="866"/>
        <end position="884"/>
    </location>
</feature>
<feature type="region of interest" description="Disordered" evidence="1">
    <location>
        <begin position="228"/>
        <end position="314"/>
    </location>
</feature>
<dbReference type="PANTHER" id="PTHR35408">
    <property type="entry name" value="CHROMOSOME 15, WHOLE GENOME SHOTGUN SEQUENCE"/>
    <property type="match status" value="1"/>
</dbReference>
<evidence type="ECO:0008006" key="7">
    <source>
        <dbReference type="Google" id="ProtNLM"/>
    </source>
</evidence>
<dbReference type="Gene3D" id="3.90.550.10">
    <property type="entry name" value="Spore Coat Polysaccharide Biosynthesis Protein SpsA, Chain A"/>
    <property type="match status" value="1"/>
</dbReference>
<evidence type="ECO:0000256" key="1">
    <source>
        <dbReference type="SAM" id="MobiDB-lite"/>
    </source>
</evidence>
<feature type="transmembrane region" description="Helical" evidence="2">
    <location>
        <begin position="357"/>
        <end position="385"/>
    </location>
</feature>
<feature type="region of interest" description="Disordered" evidence="1">
    <location>
        <begin position="1"/>
        <end position="50"/>
    </location>
</feature>
<feature type="domain" description="DUF7928" evidence="4">
    <location>
        <begin position="56"/>
        <end position="192"/>
    </location>
</feature>
<accession>A0A5C3FDZ9</accession>
<protein>
    <recommendedName>
        <fullName evidence="7">Glycosyltransferase 2-like domain-containing protein</fullName>
    </recommendedName>
</protein>
<name>A0A5C3FDZ9_9BASI</name>
<dbReference type="AlphaFoldDB" id="A0A5C3FDZ9"/>
<dbReference type="PANTHER" id="PTHR35408:SF3">
    <property type="entry name" value="GLYCOSYLTRANSFERASE 2-LIKE DOMAIN-CONTAINING PROTEIN"/>
    <property type="match status" value="1"/>
</dbReference>
<feature type="compositionally biased region" description="Basic and acidic residues" evidence="1">
    <location>
        <begin position="501"/>
        <end position="514"/>
    </location>
</feature>
<dbReference type="InterPro" id="IPR029044">
    <property type="entry name" value="Nucleotide-diphossugar_trans"/>
</dbReference>
<dbReference type="EMBL" id="OOIP01000033">
    <property type="protein sequence ID" value="SPO41915.1"/>
    <property type="molecule type" value="Genomic_DNA"/>
</dbReference>
<feature type="domain" description="Glycosyltransferase 2-like" evidence="3">
    <location>
        <begin position="705"/>
        <end position="805"/>
    </location>
</feature>
<dbReference type="OrthoDB" id="38531at2759"/>
<evidence type="ECO:0000256" key="2">
    <source>
        <dbReference type="SAM" id="Phobius"/>
    </source>
</evidence>
<feature type="compositionally biased region" description="Low complexity" evidence="1">
    <location>
        <begin position="32"/>
        <end position="46"/>
    </location>
</feature>
<dbReference type="InterPro" id="IPR001173">
    <property type="entry name" value="Glyco_trans_2-like"/>
</dbReference>
<evidence type="ECO:0000313" key="6">
    <source>
        <dbReference type="Proteomes" id="UP000323386"/>
    </source>
</evidence>
<feature type="transmembrane region" description="Helical" evidence="2">
    <location>
        <begin position="789"/>
        <end position="811"/>
    </location>
</feature>
<gene>
    <name evidence="5" type="ORF">PSFLO_07398</name>
</gene>
<keyword evidence="6" id="KW-1185">Reference proteome</keyword>
<dbReference type="InterPro" id="IPR057688">
    <property type="entry name" value="DUF7928"/>
</dbReference>
<organism evidence="5 6">
    <name type="scientific">Pseudozyma flocculosa</name>
    <dbReference type="NCBI Taxonomy" id="84751"/>
    <lineage>
        <taxon>Eukaryota</taxon>
        <taxon>Fungi</taxon>
        <taxon>Dikarya</taxon>
        <taxon>Basidiomycota</taxon>
        <taxon>Ustilaginomycotina</taxon>
        <taxon>Ustilaginomycetes</taxon>
        <taxon>Ustilaginales</taxon>
        <taxon>Ustilaginaceae</taxon>
        <taxon>Pseudozyma</taxon>
    </lineage>
</organism>
<keyword evidence="2" id="KW-1133">Transmembrane helix</keyword>
<evidence type="ECO:0000313" key="5">
    <source>
        <dbReference type="EMBL" id="SPO41915.1"/>
    </source>
</evidence>
<dbReference type="Pfam" id="PF13632">
    <property type="entry name" value="Glyco_trans_2_3"/>
    <property type="match status" value="2"/>
</dbReference>
<keyword evidence="2" id="KW-0812">Transmembrane</keyword>
<feature type="transmembrane region" description="Helical" evidence="2">
    <location>
        <begin position="916"/>
        <end position="937"/>
    </location>
</feature>
<evidence type="ECO:0000259" key="4">
    <source>
        <dbReference type="Pfam" id="PF25550"/>
    </source>
</evidence>
<feature type="domain" description="Glycosyltransferase 2-like" evidence="3">
    <location>
        <begin position="546"/>
        <end position="658"/>
    </location>
</feature>
<feature type="region of interest" description="Disordered" evidence="1">
    <location>
        <begin position="476"/>
        <end position="514"/>
    </location>
</feature>
<dbReference type="Pfam" id="PF25550">
    <property type="entry name" value="DUF7928"/>
    <property type="match status" value="1"/>
</dbReference>
<sequence length="976" mass="108484">MSYASSSSQGGRSRAESYANHSDRPSHRPTNSESYSSDQQHSQHSSPFRSNLDDSAYEYMAIHLLEMAQNRGWIKNSSPSDIGGISLRRSAQEYITLPLGVEQLHHLHSASAKLKYEVALVVNSALVRGLTSRLAPGTTEVPFSASERIQVIETMQDLEKARRAHKAAFVRQQQVLVCWTDDVDAIEGEVEALLSSTLGFIMMCTADAKSGPPKDHYFRAWSTHQSRMLHEQRQHHFQQQALEHPQQQQQPGGSPGSPGSPGLSTLPSSGSLSGTMTASSSFGSPGWETFKGSQGFDDDQDSFKDEEAGDEAEERRPIAFLGPLRMGFAVAINILMHSLSIKVLVCNSLLDHHWIRMAYLAFIPVLFTLSMFFCCQVMSIILLIVGPIQQMSRNSRYYSGKAPKRIRNNLPHVTIQMPVYKESIETVIEPTLRSLQAAIRTYELQGGTASVIISDDGMLLLSAEEQAARQSFYDQNDTTWIAPPGPRRRRLRPPRPLQEGAGRESEKVTAQSRLEDRQQAERLLPGFLQQLHPLARGHGDARIGELILLVDSDTRVPEDCLLDAASEMRQSPELGVLQHCSGVMLVSNNYFERGIAYFTKMVNFSISHGVACGDVAPFVGHNAFLRWSAIREVAFEDDVDPGVSKIWSDAHVSEDFDMVSGRRRGRERRNVAGSAPFTTSHADRASRSLFPSATSAPPAPHALQALRLLMKSYVVRWATYSQGGFLEGVSLTAEDELNRWQKYAFGCSELMLNRLWQWPTRGPLAPLFRRFLWSKLPIHYKFSACAYLFSYYAIALCVPLSIALYLVMGWFGPTLDVPLVPSFEVLVAVLVVFTAGGNVSLVIGLIRSRTGSVVTALVDGVKWVPFFLVFFGGLSYHVLVALVAHPLGINMTWGATLKDLDDSNFFRELPAMFKRFWVVFLVSIAVIGGAAAMALAPLPLEWVIVEPTIMVPLIFNMCFHILYPLVLNPSLLRFSF</sequence>
<reference evidence="5 6" key="1">
    <citation type="submission" date="2018-03" db="EMBL/GenBank/DDBJ databases">
        <authorList>
            <person name="Guldener U."/>
        </authorList>
    </citation>
    <scope>NUCLEOTIDE SEQUENCE [LARGE SCALE GENOMIC DNA]</scope>
    <source>
        <strain evidence="5 6">DAOM196992</strain>
    </source>
</reference>
<dbReference type="Proteomes" id="UP000323386">
    <property type="component" value="Unassembled WGS sequence"/>
</dbReference>
<feature type="transmembrane region" description="Helical" evidence="2">
    <location>
        <begin position="949"/>
        <end position="967"/>
    </location>
</feature>
<feature type="compositionally biased region" description="Low complexity" evidence="1">
    <location>
        <begin position="1"/>
        <end position="12"/>
    </location>
</feature>
<evidence type="ECO:0000259" key="3">
    <source>
        <dbReference type="Pfam" id="PF13632"/>
    </source>
</evidence>
<dbReference type="SUPFAM" id="SSF53448">
    <property type="entry name" value="Nucleotide-diphospho-sugar transferases"/>
    <property type="match status" value="1"/>
</dbReference>
<keyword evidence="2" id="KW-0472">Membrane</keyword>
<feature type="compositionally biased region" description="Low complexity" evidence="1">
    <location>
        <begin position="260"/>
        <end position="275"/>
    </location>
</feature>